<sequence>MATPEPGTGQQVGPEDNGELNRSRAGSGQKNGTEPGTTDQETDREPATGEETDREHGTIGGSGTSEVTAGEPGTTDQENDREHGINQEGSASEVTAGQPGATSQETNREPGTTEMGDGQPGTANPETEREPGTANTEREPGTANTEREREPGTAVREREPGTGDGQAEREPGTREIMGVEDDVEDERTSIDRENLSSEPKIEDPANTEPSAELDTTPEQEDLKTNEDTEQDMEPPDSSGDTKEDEQIREALIQQYYALVSEKEKVQQQNSQLQHKLYEYFRRKKGEETRPEMDKVASEQEQRYLKYLAMLQEMRKKFKADTILHEQQMENLRVQCQEVVSQVDKEWAAFQEQKKKIALYIANRSAGKHAASSFTQEVAQLQAKEERKEKEVIQVRLENIKLKNHIQHYESTMRSREELADGLHLIDFEQLKIENQTYSEKIEERNEELLKLRKKITNTVQVLTHLKEKLQFVQAENQEQKDRLMEIEALVAHKRDILTRTKQARDSLRMDNLNLKQKCGLLGNKTLLRDFEEKVDATEELSQKLESLKRRHAELTLSCKAAMRIIEDSKLVIES</sequence>
<feature type="coiled-coil region" evidence="4">
    <location>
        <begin position="527"/>
        <end position="557"/>
    </location>
</feature>
<protein>
    <recommendedName>
        <fullName evidence="6">CCDC113/CCDC96 coiled-coil domain-containing protein</fullName>
    </recommendedName>
</protein>
<feature type="compositionally biased region" description="Basic and acidic residues" evidence="5">
    <location>
        <begin position="186"/>
        <end position="203"/>
    </location>
</feature>
<comment type="subcellular location">
    <subcellularLocation>
        <location evidence="1">Cell projection</location>
        <location evidence="1">Cilium</location>
    </subcellularLocation>
</comment>
<evidence type="ECO:0000256" key="2">
    <source>
        <dbReference type="ARBA" id="ARBA00023054"/>
    </source>
</evidence>
<feature type="compositionally biased region" description="Basic and acidic residues" evidence="5">
    <location>
        <begin position="41"/>
        <end position="57"/>
    </location>
</feature>
<keyword evidence="8" id="KW-1185">Reference proteome</keyword>
<comment type="caution">
    <text evidence="7">The sequence shown here is derived from an EMBL/GenBank/DDBJ whole genome shotgun (WGS) entry which is preliminary data.</text>
</comment>
<dbReference type="Proteomes" id="UP001181693">
    <property type="component" value="Unassembled WGS sequence"/>
</dbReference>
<dbReference type="GO" id="GO:0060271">
    <property type="term" value="P:cilium assembly"/>
    <property type="evidence" value="ECO:0007669"/>
    <property type="project" value="TreeGrafter"/>
</dbReference>
<feature type="region of interest" description="Disordered" evidence="5">
    <location>
        <begin position="1"/>
        <end position="244"/>
    </location>
</feature>
<dbReference type="GO" id="GO:0005930">
    <property type="term" value="C:axoneme"/>
    <property type="evidence" value="ECO:0007669"/>
    <property type="project" value="TreeGrafter"/>
</dbReference>
<dbReference type="Pfam" id="PF13870">
    <property type="entry name" value="CCDC113_CCDC96_CC"/>
    <property type="match status" value="1"/>
</dbReference>
<dbReference type="AlphaFoldDB" id="A0AAV3ADH1"/>
<reference evidence="7" key="1">
    <citation type="thesis" date="2020" institute="ProQuest LLC" country="789 East Eisenhower Parkway, Ann Arbor, MI, USA">
        <title>Comparative Genomics and Chromosome Evolution.</title>
        <authorList>
            <person name="Mudd A.B."/>
        </authorList>
    </citation>
    <scope>NUCLEOTIDE SEQUENCE</scope>
    <source>
        <strain evidence="7">1538</strain>
        <tissue evidence="7">Blood</tissue>
    </source>
</reference>
<feature type="compositionally biased region" description="Polar residues" evidence="5">
    <location>
        <begin position="87"/>
        <end position="105"/>
    </location>
</feature>
<evidence type="ECO:0000259" key="6">
    <source>
        <dbReference type="Pfam" id="PF13870"/>
    </source>
</evidence>
<keyword evidence="2 4" id="KW-0175">Coiled coil</keyword>
<accession>A0AAV3ADH1</accession>
<dbReference type="InterPro" id="IPR051885">
    <property type="entry name" value="CC_CF"/>
</dbReference>
<dbReference type="EMBL" id="DYDO01000003">
    <property type="protein sequence ID" value="DBA29341.1"/>
    <property type="molecule type" value="Genomic_DNA"/>
</dbReference>
<dbReference type="InterPro" id="IPR025254">
    <property type="entry name" value="CCDC113/CCDC96_CC"/>
</dbReference>
<feature type="coiled-coil region" evidence="4">
    <location>
        <begin position="370"/>
        <end position="402"/>
    </location>
</feature>
<organism evidence="7 8">
    <name type="scientific">Pyxicephalus adspersus</name>
    <name type="common">African bullfrog</name>
    <dbReference type="NCBI Taxonomy" id="30357"/>
    <lineage>
        <taxon>Eukaryota</taxon>
        <taxon>Metazoa</taxon>
        <taxon>Chordata</taxon>
        <taxon>Craniata</taxon>
        <taxon>Vertebrata</taxon>
        <taxon>Euteleostomi</taxon>
        <taxon>Amphibia</taxon>
        <taxon>Batrachia</taxon>
        <taxon>Anura</taxon>
        <taxon>Neobatrachia</taxon>
        <taxon>Ranoidea</taxon>
        <taxon>Pyxicephalidae</taxon>
        <taxon>Pyxicephalinae</taxon>
        <taxon>Pyxicephalus</taxon>
    </lineage>
</organism>
<evidence type="ECO:0000256" key="4">
    <source>
        <dbReference type="SAM" id="Coils"/>
    </source>
</evidence>
<evidence type="ECO:0000313" key="7">
    <source>
        <dbReference type="EMBL" id="DBA29341.1"/>
    </source>
</evidence>
<gene>
    <name evidence="7" type="ORF">GDO54_009572</name>
</gene>
<evidence type="ECO:0000256" key="3">
    <source>
        <dbReference type="ARBA" id="ARBA00023273"/>
    </source>
</evidence>
<keyword evidence="3" id="KW-0966">Cell projection</keyword>
<evidence type="ECO:0000313" key="8">
    <source>
        <dbReference type="Proteomes" id="UP001181693"/>
    </source>
</evidence>
<proteinExistence type="predicted"/>
<evidence type="ECO:0000256" key="1">
    <source>
        <dbReference type="ARBA" id="ARBA00004138"/>
    </source>
</evidence>
<feature type="compositionally biased region" description="Basic and acidic residues" evidence="5">
    <location>
        <begin position="126"/>
        <end position="173"/>
    </location>
</feature>
<dbReference type="PANTHER" id="PTHR15654">
    <property type="entry name" value="COILED-COIL DOMAIN-CONTAINING PROTEIN 113-RELATED"/>
    <property type="match status" value="1"/>
</dbReference>
<feature type="compositionally biased region" description="Polar residues" evidence="5">
    <location>
        <begin position="24"/>
        <end position="39"/>
    </location>
</feature>
<dbReference type="PANTHER" id="PTHR15654:SF1">
    <property type="entry name" value="COILED-COIL DOMAIN-CONTAINING PROTEIN 96"/>
    <property type="match status" value="1"/>
</dbReference>
<dbReference type="GO" id="GO:0036064">
    <property type="term" value="C:ciliary basal body"/>
    <property type="evidence" value="ECO:0007669"/>
    <property type="project" value="TreeGrafter"/>
</dbReference>
<feature type="domain" description="CCDC113/CCDC96 coiled-coil" evidence="6">
    <location>
        <begin position="385"/>
        <end position="559"/>
    </location>
</feature>
<name>A0AAV3ADH1_PYXAD</name>
<evidence type="ECO:0000256" key="5">
    <source>
        <dbReference type="SAM" id="MobiDB-lite"/>
    </source>
</evidence>
<feature type="coiled-coil region" evidence="4">
    <location>
        <begin position="427"/>
        <end position="489"/>
    </location>
</feature>